<keyword evidence="2" id="KW-1185">Reference proteome</keyword>
<sequence>MKLRHLPLRLGAGAYILNSGLDKLSASDDAAANYHGMAANAYPVLKNVDPKTFTTVLAGTEVTLGAALLVPVLPKTWVAAGFTAFSAGLVGLYLRTPALHRGPGDIRPNPDGIGVAKDVIMLGAAAGFLLDTLGSKAKKAGKKASKKVSKQTGKVLHH</sequence>
<dbReference type="AlphaFoldDB" id="A0A7X6KT25"/>
<dbReference type="RefSeq" id="WP_168628833.1">
    <property type="nucleotide sequence ID" value="NZ_BONL01000010.1"/>
</dbReference>
<gene>
    <name evidence="1" type="ORF">HGA03_03775</name>
</gene>
<name>A0A7X6KT25_9CELL</name>
<comment type="caution">
    <text evidence="1">The sequence shown here is derived from an EMBL/GenBank/DDBJ whole genome shotgun (WGS) entry which is preliminary data.</text>
</comment>
<accession>A0A7X6KT25</accession>
<protein>
    <submittedName>
        <fullName evidence="1">DoxX family membrane protein</fullName>
    </submittedName>
</protein>
<proteinExistence type="predicted"/>
<evidence type="ECO:0000313" key="2">
    <source>
        <dbReference type="Proteomes" id="UP000581206"/>
    </source>
</evidence>
<reference evidence="1 2" key="1">
    <citation type="submission" date="2020-04" db="EMBL/GenBank/DDBJ databases">
        <title>MicrobeNet Type strains.</title>
        <authorList>
            <person name="Nicholson A.C."/>
        </authorList>
    </citation>
    <scope>NUCLEOTIDE SEQUENCE [LARGE SCALE GENOMIC DNA]</scope>
    <source>
        <strain evidence="1 2">ATCC BAA-788</strain>
    </source>
</reference>
<organism evidence="1 2">
    <name type="scientific">Cellulomonas denverensis</name>
    <dbReference type="NCBI Taxonomy" id="264297"/>
    <lineage>
        <taxon>Bacteria</taxon>
        <taxon>Bacillati</taxon>
        <taxon>Actinomycetota</taxon>
        <taxon>Actinomycetes</taxon>
        <taxon>Micrococcales</taxon>
        <taxon>Cellulomonadaceae</taxon>
        <taxon>Cellulomonas</taxon>
    </lineage>
</organism>
<dbReference type="EMBL" id="JAAXOX010000001">
    <property type="protein sequence ID" value="NKY21781.1"/>
    <property type="molecule type" value="Genomic_DNA"/>
</dbReference>
<evidence type="ECO:0000313" key="1">
    <source>
        <dbReference type="EMBL" id="NKY21781.1"/>
    </source>
</evidence>
<dbReference type="Proteomes" id="UP000581206">
    <property type="component" value="Unassembled WGS sequence"/>
</dbReference>